<organism evidence="1 2">
    <name type="scientific">Trichoderma simmonsii</name>
    <dbReference type="NCBI Taxonomy" id="1491479"/>
    <lineage>
        <taxon>Eukaryota</taxon>
        <taxon>Fungi</taxon>
        <taxon>Dikarya</taxon>
        <taxon>Ascomycota</taxon>
        <taxon>Pezizomycotina</taxon>
        <taxon>Sordariomycetes</taxon>
        <taxon>Hypocreomycetidae</taxon>
        <taxon>Hypocreales</taxon>
        <taxon>Hypocreaceae</taxon>
        <taxon>Trichoderma</taxon>
    </lineage>
</organism>
<evidence type="ECO:0000313" key="1">
    <source>
        <dbReference type="EMBL" id="QYS95484.1"/>
    </source>
</evidence>
<dbReference type="Proteomes" id="UP000826661">
    <property type="component" value="Chromosome II"/>
</dbReference>
<evidence type="ECO:0000313" key="2">
    <source>
        <dbReference type="Proteomes" id="UP000826661"/>
    </source>
</evidence>
<proteinExistence type="predicted"/>
<reference evidence="1 2" key="1">
    <citation type="journal article" date="2021" name="BMC Genomics">
        <title>Telomere-to-telomere genome assembly of asparaginase-producing Trichoderma simmonsii.</title>
        <authorList>
            <person name="Chung D."/>
            <person name="Kwon Y.M."/>
            <person name="Yang Y."/>
        </authorList>
    </citation>
    <scope>NUCLEOTIDE SEQUENCE [LARGE SCALE GENOMIC DNA]</scope>
    <source>
        <strain evidence="1 2">GH-Sj1</strain>
    </source>
</reference>
<sequence length="76" mass="8207">MAPTVVMSVAPSQPPQQQVREDTIMAETPAVLQIQAEQGEEEEQQVVNAVESEADEDQMAFEADPDNRVLVVPGAS</sequence>
<gene>
    <name evidence="1" type="ORF">H0G86_002776</name>
</gene>
<keyword evidence="2" id="KW-1185">Reference proteome</keyword>
<dbReference type="AlphaFoldDB" id="A0A8G0L7B2"/>
<dbReference type="EMBL" id="CP075865">
    <property type="protein sequence ID" value="QYS95484.1"/>
    <property type="molecule type" value="Genomic_DNA"/>
</dbReference>
<protein>
    <submittedName>
        <fullName evidence="1">Uncharacterized protein</fullName>
    </submittedName>
</protein>
<name>A0A8G0L7B2_9HYPO</name>
<accession>A0A8G0L7B2</accession>